<evidence type="ECO:0000256" key="9">
    <source>
        <dbReference type="ARBA" id="ARBA00023316"/>
    </source>
</evidence>
<dbReference type="PANTHER" id="PTHR37425">
    <property type="match status" value="1"/>
</dbReference>
<evidence type="ECO:0000313" key="12">
    <source>
        <dbReference type="EMBL" id="TCK01666.1"/>
    </source>
</evidence>
<protein>
    <recommendedName>
        <fullName evidence="11">Murein endopeptidase K</fullName>
    </recommendedName>
</protein>
<evidence type="ECO:0000256" key="4">
    <source>
        <dbReference type="ARBA" id="ARBA00022723"/>
    </source>
</evidence>
<dbReference type="Proteomes" id="UP000294702">
    <property type="component" value="Unassembled WGS sequence"/>
</dbReference>
<evidence type="ECO:0000256" key="10">
    <source>
        <dbReference type="ARBA" id="ARBA00093448"/>
    </source>
</evidence>
<evidence type="ECO:0000256" key="5">
    <source>
        <dbReference type="ARBA" id="ARBA00022729"/>
    </source>
</evidence>
<dbReference type="GO" id="GO:0071555">
    <property type="term" value="P:cell wall organization"/>
    <property type="evidence" value="ECO:0007669"/>
    <property type="project" value="UniProtKB-KW"/>
</dbReference>
<proteinExistence type="inferred from homology"/>
<keyword evidence="4" id="KW-0479">Metal-binding</keyword>
<evidence type="ECO:0000256" key="11">
    <source>
        <dbReference type="ARBA" id="ARBA00093666"/>
    </source>
</evidence>
<keyword evidence="9" id="KW-0961">Cell wall biogenesis/degradation</keyword>
<dbReference type="InterPro" id="IPR009045">
    <property type="entry name" value="Zn_M74/Hedgehog-like"/>
</dbReference>
<dbReference type="GO" id="GO:0046872">
    <property type="term" value="F:metal ion binding"/>
    <property type="evidence" value="ECO:0007669"/>
    <property type="project" value="UniProtKB-KW"/>
</dbReference>
<keyword evidence="7" id="KW-0862">Zinc</keyword>
<comment type="pathway">
    <text evidence="2">Cell wall biogenesis; cell wall polysaccharide biosynthesis.</text>
</comment>
<dbReference type="SUPFAM" id="SSF55166">
    <property type="entry name" value="Hedgehog/DD-peptidase"/>
    <property type="match status" value="1"/>
</dbReference>
<dbReference type="OrthoDB" id="9782994at2"/>
<gene>
    <name evidence="12" type="ORF">EV694_0285</name>
</gene>
<evidence type="ECO:0000256" key="8">
    <source>
        <dbReference type="ARBA" id="ARBA00023049"/>
    </source>
</evidence>
<dbReference type="Pfam" id="PF05951">
    <property type="entry name" value="Peptidase_M15_2"/>
    <property type="match status" value="1"/>
</dbReference>
<comment type="similarity">
    <text evidence="10">Belongs to the peptidase M15 family.</text>
</comment>
<comment type="caution">
    <text evidence="12">The sequence shown here is derived from an EMBL/GenBank/DDBJ whole genome shotgun (WGS) entry which is preliminary data.</text>
</comment>
<dbReference type="GO" id="GO:0008237">
    <property type="term" value="F:metallopeptidase activity"/>
    <property type="evidence" value="ECO:0007669"/>
    <property type="project" value="UniProtKB-KW"/>
</dbReference>
<evidence type="ECO:0000256" key="7">
    <source>
        <dbReference type="ARBA" id="ARBA00022833"/>
    </source>
</evidence>
<keyword evidence="6" id="KW-0378">Hydrolase</keyword>
<sequence>MNEINHHRRKWLSLGGIVLGATLLPNTLFASVSTAKPRILKFRNVNTGDRLSLDFVAGKGFSSANLKKLDYLMRDRRTNQVHKMDVNLFSKLHRIHRQIGVPNAEILIICGYRAPATNAKMHQRSRGVASNSYHTRGQAIDFRLQGVSLAKVKQVAESLKNGGVGYYPKSNFIHIDTGPVRTWRGS</sequence>
<dbReference type="GO" id="GO:0006508">
    <property type="term" value="P:proteolysis"/>
    <property type="evidence" value="ECO:0007669"/>
    <property type="project" value="UniProtKB-KW"/>
</dbReference>
<evidence type="ECO:0000256" key="1">
    <source>
        <dbReference type="ARBA" id="ARBA00001947"/>
    </source>
</evidence>
<keyword evidence="5" id="KW-0732">Signal</keyword>
<evidence type="ECO:0000256" key="2">
    <source>
        <dbReference type="ARBA" id="ARBA00004776"/>
    </source>
</evidence>
<dbReference type="EMBL" id="SMFT01000001">
    <property type="protein sequence ID" value="TCK01666.1"/>
    <property type="molecule type" value="Genomic_DNA"/>
</dbReference>
<comment type="cofactor">
    <cofactor evidence="1">
        <name>Zn(2+)</name>
        <dbReference type="ChEBI" id="CHEBI:29105"/>
    </cofactor>
</comment>
<organism evidence="12 13">
    <name type="scientific">Volucribacter psittacicida</name>
    <dbReference type="NCBI Taxonomy" id="203482"/>
    <lineage>
        <taxon>Bacteria</taxon>
        <taxon>Pseudomonadati</taxon>
        <taxon>Pseudomonadota</taxon>
        <taxon>Gammaproteobacteria</taxon>
        <taxon>Pasteurellales</taxon>
        <taxon>Pasteurellaceae</taxon>
        <taxon>Volucribacter</taxon>
    </lineage>
</organism>
<keyword evidence="3" id="KW-0645">Protease</keyword>
<dbReference type="PANTHER" id="PTHR37425:SF1">
    <property type="entry name" value="OUTER MEMBRANE PROTEIN"/>
    <property type="match status" value="1"/>
</dbReference>
<dbReference type="RefSeq" id="WP_132688198.1">
    <property type="nucleotide sequence ID" value="NZ_SMFT01000001.1"/>
</dbReference>
<dbReference type="Gene3D" id="3.30.1380.10">
    <property type="match status" value="1"/>
</dbReference>
<dbReference type="AlphaFoldDB" id="A0A4V2PCK7"/>
<accession>A0A4V2PCK7</accession>
<reference evidence="12 13" key="1">
    <citation type="submission" date="2019-03" db="EMBL/GenBank/DDBJ databases">
        <title>Genomic Encyclopedia of Type Strains, Phase IV (KMG-IV): sequencing the most valuable type-strain genomes for metagenomic binning, comparative biology and taxonomic classification.</title>
        <authorList>
            <person name="Goeker M."/>
        </authorList>
    </citation>
    <scope>NUCLEOTIDE SEQUENCE [LARGE SCALE GENOMIC DNA]</scope>
    <source>
        <strain evidence="12 13">DSM 15534</strain>
    </source>
</reference>
<evidence type="ECO:0000256" key="3">
    <source>
        <dbReference type="ARBA" id="ARBA00022670"/>
    </source>
</evidence>
<evidence type="ECO:0000256" key="6">
    <source>
        <dbReference type="ARBA" id="ARBA00022801"/>
    </source>
</evidence>
<keyword evidence="8" id="KW-0482">Metalloprotease</keyword>
<name>A0A4V2PCK7_9PAST</name>
<dbReference type="InterPro" id="IPR010275">
    <property type="entry name" value="MepK"/>
</dbReference>
<keyword evidence="13" id="KW-1185">Reference proteome</keyword>
<evidence type="ECO:0000313" key="13">
    <source>
        <dbReference type="Proteomes" id="UP000294702"/>
    </source>
</evidence>